<evidence type="ECO:0000259" key="4">
    <source>
        <dbReference type="SMART" id="SM00479"/>
    </source>
</evidence>
<dbReference type="InterPro" id="IPR012337">
    <property type="entry name" value="RNaseH-like_sf"/>
</dbReference>
<evidence type="ECO:0000313" key="6">
    <source>
        <dbReference type="Proteomes" id="UP000250006"/>
    </source>
</evidence>
<gene>
    <name evidence="5" type="ORF">NCTC11535_00508</name>
</gene>
<dbReference type="SMART" id="SM00479">
    <property type="entry name" value="EXOIII"/>
    <property type="match status" value="1"/>
</dbReference>
<comment type="caution">
    <text evidence="5">The sequence shown here is derived from an EMBL/GenBank/DDBJ whole genome shotgun (WGS) entry which is preliminary data.</text>
</comment>
<dbReference type="SUPFAM" id="SSF53098">
    <property type="entry name" value="Ribonuclease H-like"/>
    <property type="match status" value="1"/>
</dbReference>
<reference evidence="5 6" key="1">
    <citation type="submission" date="2018-06" db="EMBL/GenBank/DDBJ databases">
        <authorList>
            <consortium name="Pathogen Informatics"/>
            <person name="Doyle S."/>
        </authorList>
    </citation>
    <scope>NUCLEOTIDE SEQUENCE [LARGE SCALE GENOMIC DNA]</scope>
    <source>
        <strain evidence="5 6">NCTC11535</strain>
    </source>
</reference>
<protein>
    <submittedName>
        <fullName evidence="5">DNA polymerase III subunit epsilon</fullName>
    </submittedName>
</protein>
<keyword evidence="2" id="KW-0378">Hydrolase</keyword>
<dbReference type="InterPro" id="IPR036397">
    <property type="entry name" value="RNaseH_sf"/>
</dbReference>
<organism evidence="5 6">
    <name type="scientific">Actinomyces bovis</name>
    <dbReference type="NCBI Taxonomy" id="1658"/>
    <lineage>
        <taxon>Bacteria</taxon>
        <taxon>Bacillati</taxon>
        <taxon>Actinomycetota</taxon>
        <taxon>Actinomycetes</taxon>
        <taxon>Actinomycetales</taxon>
        <taxon>Actinomycetaceae</taxon>
        <taxon>Actinomyces</taxon>
    </lineage>
</organism>
<dbReference type="PANTHER" id="PTHR30231:SF4">
    <property type="entry name" value="PROTEIN NEN2"/>
    <property type="match status" value="1"/>
</dbReference>
<dbReference type="CDD" id="cd06127">
    <property type="entry name" value="DEDDh"/>
    <property type="match status" value="1"/>
</dbReference>
<evidence type="ECO:0000256" key="3">
    <source>
        <dbReference type="ARBA" id="ARBA00022839"/>
    </source>
</evidence>
<dbReference type="PANTHER" id="PTHR30231">
    <property type="entry name" value="DNA POLYMERASE III SUBUNIT EPSILON"/>
    <property type="match status" value="1"/>
</dbReference>
<accession>A0ABY1VLR1</accession>
<feature type="domain" description="Exonuclease" evidence="4">
    <location>
        <begin position="18"/>
        <end position="204"/>
    </location>
</feature>
<keyword evidence="6" id="KW-1185">Reference proteome</keyword>
<name>A0ABY1VLR1_9ACTO</name>
<dbReference type="InterPro" id="IPR013520">
    <property type="entry name" value="Ribonucl_H"/>
</dbReference>
<dbReference type="Gene3D" id="3.30.420.10">
    <property type="entry name" value="Ribonuclease H-like superfamily/Ribonuclease H"/>
    <property type="match status" value="1"/>
</dbReference>
<evidence type="ECO:0000256" key="2">
    <source>
        <dbReference type="ARBA" id="ARBA00022801"/>
    </source>
</evidence>
<dbReference type="Proteomes" id="UP000250006">
    <property type="component" value="Unassembled WGS sequence"/>
</dbReference>
<dbReference type="Pfam" id="PF00929">
    <property type="entry name" value="RNase_T"/>
    <property type="match status" value="1"/>
</dbReference>
<keyword evidence="1" id="KW-0540">Nuclease</keyword>
<proteinExistence type="predicted"/>
<keyword evidence="3" id="KW-0269">Exonuclease</keyword>
<sequence length="251" mass="27675">MSIDAQPSGTSASWVDGPLLGFDTETTGVYALSDRLVTAALIERGPLQADGTRAETVSTWLANPGVEIPASASAIHGITTEQAQTEGRPVIEVLQEVAERLVSAMEQDIPVIAFNTYFDLTIMESELARHGLPTLRERLGRELGPVADPLVLDRALDRWRKGKRTLADLAVVYGVSVPEELHTAEVDVAATLDVLEAMARKHQSLRRLRLEELVSWQAQAHRTWAESFNRWLESKGRQPDVDPAWPLPENL</sequence>
<dbReference type="NCBIfam" id="NF005927">
    <property type="entry name" value="PRK07942.1"/>
    <property type="match status" value="1"/>
</dbReference>
<dbReference type="RefSeq" id="WP_111835804.1">
    <property type="nucleotide sequence ID" value="NZ_UAPQ01000001.1"/>
</dbReference>
<evidence type="ECO:0000256" key="1">
    <source>
        <dbReference type="ARBA" id="ARBA00022722"/>
    </source>
</evidence>
<dbReference type="EMBL" id="UAPQ01000001">
    <property type="protein sequence ID" value="SPT52854.1"/>
    <property type="molecule type" value="Genomic_DNA"/>
</dbReference>
<evidence type="ECO:0000313" key="5">
    <source>
        <dbReference type="EMBL" id="SPT52854.1"/>
    </source>
</evidence>